<reference evidence="2 3" key="2">
    <citation type="journal article" date="2007" name="PLoS Biol.">
        <title>Principles of genome evolution in the Drosophila melanogaster species group.</title>
        <authorList>
            <person name="Ranz J.M."/>
            <person name="Maurin D."/>
            <person name="Chan Y.S."/>
            <person name="von Grotthuss M."/>
            <person name="Hillier L.W."/>
            <person name="Roote J."/>
            <person name="Ashburner M."/>
            <person name="Bergman C.M."/>
        </authorList>
    </citation>
    <scope>NUCLEOTIDE SEQUENCE [LARGE SCALE GENOMIC DNA]</scope>
    <source>
        <strain evidence="3">Tai18E2 / Tucson 14021-0261.01</strain>
    </source>
</reference>
<name>A0A0R1E8A9_DROYA</name>
<evidence type="ECO:0000259" key="1">
    <source>
        <dbReference type="Pfam" id="PF16064"/>
    </source>
</evidence>
<dbReference type="Pfam" id="PF16064">
    <property type="entry name" value="DUF4806"/>
    <property type="match status" value="1"/>
</dbReference>
<protein>
    <recommendedName>
        <fullName evidence="1">DUF4806 domain-containing protein</fullName>
    </recommendedName>
</protein>
<sequence length="205" mass="22775">MSEEPTTSQKLTQFVFSLEEDDLVIETRPPPTIKDQLTEICQKIRFLETVLEANTKKLAKTAEISQKVRSLETVMEANTKQLAETTNQVARMMALLEIFVKGKAKNVAVEVAFPDTSEEDLVALDQNISSGSQERYMEAITKILKSNHLSKTIKGVLSETLLCAYNIDGLNGKKSLKAFPKFFSVLIESISTLEGLGPRTGMCKK</sequence>
<evidence type="ECO:0000313" key="3">
    <source>
        <dbReference type="Proteomes" id="UP000002282"/>
    </source>
</evidence>
<gene>
    <name evidence="2" type="primary">Dyak\GE28934</name>
    <name evidence="2" type="synonym">GE28934</name>
    <name evidence="2" type="ORF">Dyak_GE28934</name>
</gene>
<keyword evidence="3" id="KW-1185">Reference proteome</keyword>
<proteinExistence type="predicted"/>
<dbReference type="KEGG" id="dya:Dyak_GE28934"/>
<reference evidence="2 3" key="1">
    <citation type="journal article" date="2007" name="Nature">
        <title>Evolution of genes and genomes on the Drosophila phylogeny.</title>
        <authorList>
            <consortium name="Drosophila 12 Genomes Consortium"/>
            <person name="Clark A.G."/>
            <person name="Eisen M.B."/>
            <person name="Smith D.R."/>
            <person name="Bergman C.M."/>
            <person name="Oliver B."/>
            <person name="Markow T.A."/>
            <person name="Kaufman T.C."/>
            <person name="Kellis M."/>
            <person name="Gelbart W."/>
            <person name="Iyer V.N."/>
            <person name="Pollard D.A."/>
            <person name="Sackton T.B."/>
            <person name="Larracuente A.M."/>
            <person name="Singh N.D."/>
            <person name="Abad J.P."/>
            <person name="Abt D.N."/>
            <person name="Adryan B."/>
            <person name="Aguade M."/>
            <person name="Akashi H."/>
            <person name="Anderson W.W."/>
            <person name="Aquadro C.F."/>
            <person name="Ardell D.H."/>
            <person name="Arguello R."/>
            <person name="Artieri C.G."/>
            <person name="Barbash D.A."/>
            <person name="Barker D."/>
            <person name="Barsanti P."/>
            <person name="Batterham P."/>
            <person name="Batzoglou S."/>
            <person name="Begun D."/>
            <person name="Bhutkar A."/>
            <person name="Blanco E."/>
            <person name="Bosak S.A."/>
            <person name="Bradley R.K."/>
            <person name="Brand A.D."/>
            <person name="Brent M.R."/>
            <person name="Brooks A.N."/>
            <person name="Brown R.H."/>
            <person name="Butlin R.K."/>
            <person name="Caggese C."/>
            <person name="Calvi B.R."/>
            <person name="Bernardo de Carvalho A."/>
            <person name="Caspi A."/>
            <person name="Castrezana S."/>
            <person name="Celniker S.E."/>
            <person name="Chang J.L."/>
            <person name="Chapple C."/>
            <person name="Chatterji S."/>
            <person name="Chinwalla A."/>
            <person name="Civetta A."/>
            <person name="Clifton S.W."/>
            <person name="Comeron J.M."/>
            <person name="Costello J.C."/>
            <person name="Coyne J.A."/>
            <person name="Daub J."/>
            <person name="David R.G."/>
            <person name="Delcher A.L."/>
            <person name="Delehaunty K."/>
            <person name="Do C.B."/>
            <person name="Ebling H."/>
            <person name="Edwards K."/>
            <person name="Eickbush T."/>
            <person name="Evans J.D."/>
            <person name="Filipski A."/>
            <person name="Findeiss S."/>
            <person name="Freyhult E."/>
            <person name="Fulton L."/>
            <person name="Fulton R."/>
            <person name="Garcia A.C."/>
            <person name="Gardiner A."/>
            <person name="Garfield D.A."/>
            <person name="Garvin B.E."/>
            <person name="Gibson G."/>
            <person name="Gilbert D."/>
            <person name="Gnerre S."/>
            <person name="Godfrey J."/>
            <person name="Good R."/>
            <person name="Gotea V."/>
            <person name="Gravely B."/>
            <person name="Greenberg A.J."/>
            <person name="Griffiths-Jones S."/>
            <person name="Gross S."/>
            <person name="Guigo R."/>
            <person name="Gustafson E.A."/>
            <person name="Haerty W."/>
            <person name="Hahn M.W."/>
            <person name="Halligan D.L."/>
            <person name="Halpern A.L."/>
            <person name="Halter G.M."/>
            <person name="Han M.V."/>
            <person name="Heger A."/>
            <person name="Hillier L."/>
            <person name="Hinrichs A.S."/>
            <person name="Holmes I."/>
            <person name="Hoskins R.A."/>
            <person name="Hubisz M.J."/>
            <person name="Hultmark D."/>
            <person name="Huntley M.A."/>
            <person name="Jaffe D.B."/>
            <person name="Jagadeeshan S."/>
            <person name="Jeck W.R."/>
            <person name="Johnson J."/>
            <person name="Jones C.D."/>
            <person name="Jordan W.C."/>
            <person name="Karpen G.H."/>
            <person name="Kataoka E."/>
            <person name="Keightley P.D."/>
            <person name="Kheradpour P."/>
            <person name="Kirkness E.F."/>
            <person name="Koerich L.B."/>
            <person name="Kristiansen K."/>
            <person name="Kudrna D."/>
            <person name="Kulathinal R.J."/>
            <person name="Kumar S."/>
            <person name="Kwok R."/>
            <person name="Lander E."/>
            <person name="Langley C.H."/>
            <person name="Lapoint R."/>
            <person name="Lazzaro B.P."/>
            <person name="Lee S.J."/>
            <person name="Levesque L."/>
            <person name="Li R."/>
            <person name="Lin C.F."/>
            <person name="Lin M.F."/>
            <person name="Lindblad-Toh K."/>
            <person name="Llopart A."/>
            <person name="Long M."/>
            <person name="Low L."/>
            <person name="Lozovsky E."/>
            <person name="Lu J."/>
            <person name="Luo M."/>
            <person name="Machado C.A."/>
            <person name="Makalowski W."/>
            <person name="Marzo M."/>
            <person name="Matsuda M."/>
            <person name="Matzkin L."/>
            <person name="McAllister B."/>
            <person name="McBride C.S."/>
            <person name="McKernan B."/>
            <person name="McKernan K."/>
            <person name="Mendez-Lago M."/>
            <person name="Minx P."/>
            <person name="Mollenhauer M.U."/>
            <person name="Montooth K."/>
            <person name="Mount S.M."/>
            <person name="Mu X."/>
            <person name="Myers E."/>
            <person name="Negre B."/>
            <person name="Newfeld S."/>
            <person name="Nielsen R."/>
            <person name="Noor M.A."/>
            <person name="O'Grady P."/>
            <person name="Pachter L."/>
            <person name="Papaceit M."/>
            <person name="Parisi M.J."/>
            <person name="Parisi M."/>
            <person name="Parts L."/>
            <person name="Pedersen J.S."/>
            <person name="Pesole G."/>
            <person name="Phillippy A.M."/>
            <person name="Ponting C.P."/>
            <person name="Pop M."/>
            <person name="Porcelli D."/>
            <person name="Powell J.R."/>
            <person name="Prohaska S."/>
            <person name="Pruitt K."/>
            <person name="Puig M."/>
            <person name="Quesneville H."/>
            <person name="Ram K.R."/>
            <person name="Rand D."/>
            <person name="Rasmussen M.D."/>
            <person name="Reed L.K."/>
            <person name="Reenan R."/>
            <person name="Reily A."/>
            <person name="Remington K.A."/>
            <person name="Rieger T.T."/>
            <person name="Ritchie M.G."/>
            <person name="Robin C."/>
            <person name="Rogers Y.H."/>
            <person name="Rohde C."/>
            <person name="Rozas J."/>
            <person name="Rubenfield M.J."/>
            <person name="Ruiz A."/>
            <person name="Russo S."/>
            <person name="Salzberg S.L."/>
            <person name="Sanchez-Gracia A."/>
            <person name="Saranga D.J."/>
            <person name="Sato H."/>
            <person name="Schaeffer S.W."/>
            <person name="Schatz M.C."/>
            <person name="Schlenke T."/>
            <person name="Schwartz R."/>
            <person name="Segarra C."/>
            <person name="Singh R.S."/>
            <person name="Sirot L."/>
            <person name="Sirota M."/>
            <person name="Sisneros N.B."/>
            <person name="Smith C.D."/>
            <person name="Smith T.F."/>
            <person name="Spieth J."/>
            <person name="Stage D.E."/>
            <person name="Stark A."/>
            <person name="Stephan W."/>
            <person name="Strausberg R.L."/>
            <person name="Strempel S."/>
            <person name="Sturgill D."/>
            <person name="Sutton G."/>
            <person name="Sutton G.G."/>
            <person name="Tao W."/>
            <person name="Teichmann S."/>
            <person name="Tobari Y.N."/>
            <person name="Tomimura Y."/>
            <person name="Tsolas J.M."/>
            <person name="Valente V.L."/>
            <person name="Venter E."/>
            <person name="Venter J.C."/>
            <person name="Vicario S."/>
            <person name="Vieira F.G."/>
            <person name="Vilella A.J."/>
            <person name="Villasante A."/>
            <person name="Walenz B."/>
            <person name="Wang J."/>
            <person name="Wasserman M."/>
            <person name="Watts T."/>
            <person name="Wilson D."/>
            <person name="Wilson R.K."/>
            <person name="Wing R.A."/>
            <person name="Wolfner M.F."/>
            <person name="Wong A."/>
            <person name="Wong G.K."/>
            <person name="Wu C.I."/>
            <person name="Wu G."/>
            <person name="Yamamoto D."/>
            <person name="Yang H.P."/>
            <person name="Yang S.P."/>
            <person name="Yorke J.A."/>
            <person name="Yoshida K."/>
            <person name="Zdobnov E."/>
            <person name="Zhang P."/>
            <person name="Zhang Y."/>
            <person name="Zimin A.V."/>
            <person name="Baldwin J."/>
            <person name="Abdouelleil A."/>
            <person name="Abdulkadir J."/>
            <person name="Abebe A."/>
            <person name="Abera B."/>
            <person name="Abreu J."/>
            <person name="Acer S.C."/>
            <person name="Aftuck L."/>
            <person name="Alexander A."/>
            <person name="An P."/>
            <person name="Anderson E."/>
            <person name="Anderson S."/>
            <person name="Arachi H."/>
            <person name="Azer M."/>
            <person name="Bachantsang P."/>
            <person name="Barry A."/>
            <person name="Bayul T."/>
            <person name="Berlin A."/>
            <person name="Bessette D."/>
            <person name="Bloom T."/>
            <person name="Blye J."/>
            <person name="Boguslavskiy L."/>
            <person name="Bonnet C."/>
            <person name="Boukhgalter B."/>
            <person name="Bourzgui I."/>
            <person name="Brown A."/>
            <person name="Cahill P."/>
            <person name="Channer S."/>
            <person name="Cheshatsang Y."/>
            <person name="Chuda L."/>
            <person name="Citroen M."/>
            <person name="Collymore A."/>
            <person name="Cooke P."/>
            <person name="Costello M."/>
            <person name="D'Aco K."/>
            <person name="Daza R."/>
            <person name="De Haan G."/>
            <person name="DeGray S."/>
            <person name="DeMaso C."/>
            <person name="Dhargay N."/>
            <person name="Dooley K."/>
            <person name="Dooley E."/>
            <person name="Doricent M."/>
            <person name="Dorje P."/>
            <person name="Dorjee K."/>
            <person name="Dupes A."/>
            <person name="Elong R."/>
            <person name="Falk J."/>
            <person name="Farina A."/>
            <person name="Faro S."/>
            <person name="Ferguson D."/>
            <person name="Fisher S."/>
            <person name="Foley C.D."/>
            <person name="Franke A."/>
            <person name="Friedrich D."/>
            <person name="Gadbois L."/>
            <person name="Gearin G."/>
            <person name="Gearin C.R."/>
            <person name="Giannoukos G."/>
            <person name="Goode T."/>
            <person name="Graham J."/>
            <person name="Grandbois E."/>
            <person name="Grewal S."/>
            <person name="Gyaltsen K."/>
            <person name="Hafez N."/>
            <person name="Hagos B."/>
            <person name="Hall J."/>
            <person name="Henson C."/>
            <person name="Hollinger A."/>
            <person name="Honan T."/>
            <person name="Huard M.D."/>
            <person name="Hughes L."/>
            <person name="Hurhula B."/>
            <person name="Husby M.E."/>
            <person name="Kamat A."/>
            <person name="Kanga B."/>
            <person name="Kashin S."/>
            <person name="Khazanovich D."/>
            <person name="Kisner P."/>
            <person name="Lance K."/>
            <person name="Lara M."/>
            <person name="Lee W."/>
            <person name="Lennon N."/>
            <person name="Letendre F."/>
            <person name="LeVine R."/>
            <person name="Lipovsky A."/>
            <person name="Liu X."/>
            <person name="Liu J."/>
            <person name="Liu S."/>
            <person name="Lokyitsang T."/>
            <person name="Lokyitsang Y."/>
            <person name="Lubonja R."/>
            <person name="Lui A."/>
            <person name="MacDonald P."/>
            <person name="Magnisalis V."/>
            <person name="Maru K."/>
            <person name="Matthews C."/>
            <person name="McCusker W."/>
            <person name="McDonough S."/>
            <person name="Mehta T."/>
            <person name="Meldrim J."/>
            <person name="Meneus L."/>
            <person name="Mihai O."/>
            <person name="Mihalev A."/>
            <person name="Mihova T."/>
            <person name="Mittelman R."/>
            <person name="Mlenga V."/>
            <person name="Montmayeur A."/>
            <person name="Mulrain L."/>
            <person name="Navidi A."/>
            <person name="Naylor J."/>
            <person name="Negash T."/>
            <person name="Nguyen T."/>
            <person name="Nguyen N."/>
            <person name="Nicol R."/>
            <person name="Norbu C."/>
            <person name="Norbu N."/>
            <person name="Novod N."/>
            <person name="O'Neill B."/>
            <person name="Osman S."/>
            <person name="Markiewicz E."/>
            <person name="Oyono O.L."/>
            <person name="Patti C."/>
            <person name="Phunkhang P."/>
            <person name="Pierre F."/>
            <person name="Priest M."/>
            <person name="Raghuraman S."/>
            <person name="Rege F."/>
            <person name="Reyes R."/>
            <person name="Rise C."/>
            <person name="Rogov P."/>
            <person name="Ross K."/>
            <person name="Ryan E."/>
            <person name="Settipalli S."/>
            <person name="Shea T."/>
            <person name="Sherpa N."/>
            <person name="Shi L."/>
            <person name="Shih D."/>
            <person name="Sparrow T."/>
            <person name="Spaulding J."/>
            <person name="Stalker J."/>
            <person name="Stange-Thomann N."/>
            <person name="Stavropoulos S."/>
            <person name="Stone C."/>
            <person name="Strader C."/>
            <person name="Tesfaye S."/>
            <person name="Thomson T."/>
            <person name="Thoulutsang Y."/>
            <person name="Thoulutsang D."/>
            <person name="Topham K."/>
            <person name="Topping I."/>
            <person name="Tsamla T."/>
            <person name="Vassiliev H."/>
            <person name="Vo A."/>
            <person name="Wangchuk T."/>
            <person name="Wangdi T."/>
            <person name="Weiand M."/>
            <person name="Wilkinson J."/>
            <person name="Wilson A."/>
            <person name="Yadav S."/>
            <person name="Young G."/>
            <person name="Yu Q."/>
            <person name="Zembek L."/>
            <person name="Zhong D."/>
            <person name="Zimmer A."/>
            <person name="Zwirko Z."/>
            <person name="Jaffe D.B."/>
            <person name="Alvarez P."/>
            <person name="Brockman W."/>
            <person name="Butler J."/>
            <person name="Chin C."/>
            <person name="Gnerre S."/>
            <person name="Grabherr M."/>
            <person name="Kleber M."/>
            <person name="Mauceli E."/>
            <person name="MacCallum I."/>
        </authorList>
    </citation>
    <scope>NUCLEOTIDE SEQUENCE [LARGE SCALE GENOMIC DNA]</scope>
    <source>
        <strain evidence="3">Tai18E2 / Tucson 14021-0261.01</strain>
    </source>
</reference>
<feature type="domain" description="DUF4806" evidence="1">
    <location>
        <begin position="110"/>
        <end position="188"/>
    </location>
</feature>
<dbReference type="InterPro" id="IPR032071">
    <property type="entry name" value="DUF4806"/>
</dbReference>
<accession>A0A0R1E8A9</accession>
<dbReference type="AlphaFoldDB" id="A0A0R1E8A9"/>
<organism evidence="2 3">
    <name type="scientific">Drosophila yakuba</name>
    <name type="common">Fruit fly</name>
    <dbReference type="NCBI Taxonomy" id="7245"/>
    <lineage>
        <taxon>Eukaryota</taxon>
        <taxon>Metazoa</taxon>
        <taxon>Ecdysozoa</taxon>
        <taxon>Arthropoda</taxon>
        <taxon>Hexapoda</taxon>
        <taxon>Insecta</taxon>
        <taxon>Pterygota</taxon>
        <taxon>Neoptera</taxon>
        <taxon>Endopterygota</taxon>
        <taxon>Diptera</taxon>
        <taxon>Brachycera</taxon>
        <taxon>Muscomorpha</taxon>
        <taxon>Ephydroidea</taxon>
        <taxon>Drosophilidae</taxon>
        <taxon>Drosophila</taxon>
        <taxon>Sophophora</taxon>
    </lineage>
</organism>
<dbReference type="OrthoDB" id="8032802at2759"/>
<dbReference type="EMBL" id="CH894372">
    <property type="protein sequence ID" value="KRK05584.1"/>
    <property type="molecule type" value="Genomic_DNA"/>
</dbReference>
<evidence type="ECO:0000313" key="2">
    <source>
        <dbReference type="EMBL" id="KRK05584.1"/>
    </source>
</evidence>
<dbReference type="Proteomes" id="UP000002282">
    <property type="component" value="Unassembled WGS sequence"/>
</dbReference>